<dbReference type="InterPro" id="IPR027417">
    <property type="entry name" value="P-loop_NTPase"/>
</dbReference>
<dbReference type="STRING" id="390807.SAMN04488095_0006"/>
<evidence type="ECO:0000313" key="1">
    <source>
        <dbReference type="EMBL" id="SFJ86726.1"/>
    </source>
</evidence>
<proteinExistence type="predicted"/>
<dbReference type="EMBL" id="FORA01000010">
    <property type="protein sequence ID" value="SFJ86726.1"/>
    <property type="molecule type" value="Genomic_DNA"/>
</dbReference>
<name>A0A1I3UX99_9RHOB</name>
<dbReference type="InterPro" id="IPR009744">
    <property type="entry name" value="VirC1"/>
</dbReference>
<reference evidence="1 2" key="1">
    <citation type="submission" date="2016-10" db="EMBL/GenBank/DDBJ databases">
        <authorList>
            <person name="de Groot N.N."/>
        </authorList>
    </citation>
    <scope>NUCLEOTIDE SEQUENCE [LARGE SCALE GENOMIC DNA]</scope>
    <source>
        <strain evidence="1 2">DSM 19073</strain>
    </source>
</reference>
<dbReference type="InterPro" id="IPR050678">
    <property type="entry name" value="DNA_Partitioning_ATPase"/>
</dbReference>
<dbReference type="PANTHER" id="PTHR13696:SF52">
    <property type="entry name" value="PARA FAMILY PROTEIN CT_582"/>
    <property type="match status" value="1"/>
</dbReference>
<dbReference type="RefSeq" id="WP_217641184.1">
    <property type="nucleotide sequence ID" value="NZ_FORA01000010.1"/>
</dbReference>
<dbReference type="PANTHER" id="PTHR13696">
    <property type="entry name" value="P-LOOP CONTAINING NUCLEOSIDE TRIPHOSPHATE HYDROLASE"/>
    <property type="match status" value="1"/>
</dbReference>
<organism evidence="1 2">
    <name type="scientific">Jannaschia pohangensis</name>
    <dbReference type="NCBI Taxonomy" id="390807"/>
    <lineage>
        <taxon>Bacteria</taxon>
        <taxon>Pseudomonadati</taxon>
        <taxon>Pseudomonadota</taxon>
        <taxon>Alphaproteobacteria</taxon>
        <taxon>Rhodobacterales</taxon>
        <taxon>Roseobacteraceae</taxon>
        <taxon>Jannaschia</taxon>
    </lineage>
</organism>
<dbReference type="SUPFAM" id="SSF52540">
    <property type="entry name" value="P-loop containing nucleoside triphosphate hydrolases"/>
    <property type="match status" value="1"/>
</dbReference>
<dbReference type="Proteomes" id="UP000199110">
    <property type="component" value="Unassembled WGS sequence"/>
</dbReference>
<protein>
    <submittedName>
        <fullName evidence="1">CobQ/CobB/MinD/ParA nucleotide binding domain-containing protein</fullName>
    </submittedName>
</protein>
<dbReference type="Gene3D" id="3.40.50.300">
    <property type="entry name" value="P-loop containing nucleotide triphosphate hydrolases"/>
    <property type="match status" value="1"/>
</dbReference>
<sequence>MKPKVISFLAPAGGAGRTTAVMALASALVEEKGFPPLVIDATPEARLRPARDTTLGQWQRQMYRTGVKRDQLLVRHAGDPDELTAIIEAHVGPRFPDYGMVLIDTGPRLDDLALLAADCSDLIIVPFMDALAALRISEALDGIDLCEAPLYGLRCGDACNEREERAVSAAFTAGRLFVHGIPYSPQLADISVDGHLFTTYTRLICEPSETLIPVPARDFIRVRSEIDRLLDEIRLALNGYELRKRTLRPRRNPLPLHKLAGLLPT</sequence>
<keyword evidence="2" id="KW-1185">Reference proteome</keyword>
<dbReference type="AlphaFoldDB" id="A0A1I3UX99"/>
<accession>A0A1I3UX99</accession>
<evidence type="ECO:0000313" key="2">
    <source>
        <dbReference type="Proteomes" id="UP000199110"/>
    </source>
</evidence>
<dbReference type="Pfam" id="PF07015">
    <property type="entry name" value="VirC1"/>
    <property type="match status" value="1"/>
</dbReference>
<gene>
    <name evidence="1" type="ORF">SAMN04488095_0006</name>
</gene>